<reference evidence="3 4" key="1">
    <citation type="submission" date="2018-04" db="EMBL/GenBank/DDBJ databases">
        <title>Genomic Encyclopedia of Type Strains, Phase IV (KMG-IV): sequencing the most valuable type-strain genomes for metagenomic binning, comparative biology and taxonomic classification.</title>
        <authorList>
            <person name="Goeker M."/>
        </authorList>
    </citation>
    <scope>NUCLEOTIDE SEQUENCE [LARGE SCALE GENOMIC DNA]</scope>
    <source>
        <strain evidence="3 4">DSM 45771</strain>
    </source>
</reference>
<dbReference type="Proteomes" id="UP000245639">
    <property type="component" value="Unassembled WGS sequence"/>
</dbReference>
<dbReference type="SUPFAM" id="SSF52402">
    <property type="entry name" value="Adenine nucleotide alpha hydrolases-like"/>
    <property type="match status" value="1"/>
</dbReference>
<dbReference type="Gene3D" id="3.40.50.620">
    <property type="entry name" value="HUPs"/>
    <property type="match status" value="1"/>
</dbReference>
<dbReference type="PANTHER" id="PTHR46553">
    <property type="entry name" value="ADENINE NUCLEOTIDE ALPHA HYDROLASES-LIKE SUPERFAMILY PROTEIN"/>
    <property type="match status" value="1"/>
</dbReference>
<evidence type="ECO:0000313" key="4">
    <source>
        <dbReference type="Proteomes" id="UP000245639"/>
    </source>
</evidence>
<evidence type="ECO:0000313" key="3">
    <source>
        <dbReference type="EMBL" id="PVZ06309.1"/>
    </source>
</evidence>
<dbReference type="Pfam" id="PF00582">
    <property type="entry name" value="Usp"/>
    <property type="match status" value="1"/>
</dbReference>
<dbReference type="PANTHER" id="PTHR46553:SF3">
    <property type="entry name" value="ADENINE NUCLEOTIDE ALPHA HYDROLASES-LIKE SUPERFAMILY PROTEIN"/>
    <property type="match status" value="1"/>
</dbReference>
<evidence type="ECO:0000256" key="1">
    <source>
        <dbReference type="ARBA" id="ARBA00008791"/>
    </source>
</evidence>
<name>A0A2U1F2E8_9PSEU</name>
<feature type="domain" description="UspA" evidence="2">
    <location>
        <begin position="7"/>
        <end position="150"/>
    </location>
</feature>
<comment type="similarity">
    <text evidence="1">Belongs to the universal stress protein A family.</text>
</comment>
<dbReference type="InterPro" id="IPR014729">
    <property type="entry name" value="Rossmann-like_a/b/a_fold"/>
</dbReference>
<evidence type="ECO:0000259" key="2">
    <source>
        <dbReference type="Pfam" id="PF00582"/>
    </source>
</evidence>
<dbReference type="AlphaFoldDB" id="A0A2U1F2E8"/>
<sequence length="165" mass="16689">MSGGPAIVVGVDGSDGSRAALHHALAEAARRHVGVRVVVAYVPTDYWAELFALERRPAPPDPGPGATARARGLVDEVVAARRAVAAPVPEAAIEVVAVGGPPVDVLVDAAEGADLLVVGHRGRGAAHGRLTGPVAIGCVLRGRCPVTVVPPDRAHRAAVPRSTSA</sequence>
<dbReference type="PRINTS" id="PR01438">
    <property type="entry name" value="UNVRSLSTRESS"/>
</dbReference>
<gene>
    <name evidence="3" type="ORF">C8D89_11347</name>
</gene>
<dbReference type="EMBL" id="QEKW01000013">
    <property type="protein sequence ID" value="PVZ06309.1"/>
    <property type="molecule type" value="Genomic_DNA"/>
</dbReference>
<dbReference type="InterPro" id="IPR006015">
    <property type="entry name" value="Universal_stress_UspA"/>
</dbReference>
<keyword evidence="4" id="KW-1185">Reference proteome</keyword>
<comment type="caution">
    <text evidence="3">The sequence shown here is derived from an EMBL/GenBank/DDBJ whole genome shotgun (WGS) entry which is preliminary data.</text>
</comment>
<dbReference type="RefSeq" id="WP_165825846.1">
    <property type="nucleotide sequence ID" value="NZ_QEKW01000013.1"/>
</dbReference>
<accession>A0A2U1F2E8</accession>
<dbReference type="InterPro" id="IPR006016">
    <property type="entry name" value="UspA"/>
</dbReference>
<protein>
    <submittedName>
        <fullName evidence="3">Nucleotide-binding universal stress UspA family protein</fullName>
    </submittedName>
</protein>
<proteinExistence type="inferred from homology"/>
<organism evidence="3 4">
    <name type="scientific">Actinomycetospora cinnamomea</name>
    <dbReference type="NCBI Taxonomy" id="663609"/>
    <lineage>
        <taxon>Bacteria</taxon>
        <taxon>Bacillati</taxon>
        <taxon>Actinomycetota</taxon>
        <taxon>Actinomycetes</taxon>
        <taxon>Pseudonocardiales</taxon>
        <taxon>Pseudonocardiaceae</taxon>
        <taxon>Actinomycetospora</taxon>
    </lineage>
</organism>